<dbReference type="PANTHER" id="PTHR47751:SF2">
    <property type="entry name" value="DLTD N-TERMINAL DOMAIN PROTEIN (AFU_ORTHOLOGUE AFUA_8G00380)-RELATED"/>
    <property type="match status" value="1"/>
</dbReference>
<dbReference type="Gene3D" id="1.10.10.800">
    <property type="match status" value="1"/>
</dbReference>
<dbReference type="OrthoDB" id="2498029at2759"/>
<dbReference type="SUPFAM" id="SSF53474">
    <property type="entry name" value="alpha/beta-Hydrolases"/>
    <property type="match status" value="1"/>
</dbReference>
<accession>A0A423VNJ3</accession>
<dbReference type="STRING" id="356882.A0A423VNJ3"/>
<evidence type="ECO:0000313" key="4">
    <source>
        <dbReference type="Proteomes" id="UP000283895"/>
    </source>
</evidence>
<dbReference type="InterPro" id="IPR022742">
    <property type="entry name" value="Hydrolase_4"/>
</dbReference>
<dbReference type="Pfam" id="PF12146">
    <property type="entry name" value="Hydrolase_4"/>
    <property type="match status" value="1"/>
</dbReference>
<reference evidence="3 4" key="1">
    <citation type="submission" date="2015-09" db="EMBL/GenBank/DDBJ databases">
        <title>Host preference determinants of Valsa canker pathogens revealed by comparative genomics.</title>
        <authorList>
            <person name="Yin Z."/>
            <person name="Huang L."/>
        </authorList>
    </citation>
    <scope>NUCLEOTIDE SEQUENCE [LARGE SCALE GENOMIC DNA]</scope>
    <source>
        <strain evidence="3 4">03-1</strain>
    </source>
</reference>
<protein>
    <recommendedName>
        <fullName evidence="2">Serine aminopeptidase S33 domain-containing protein</fullName>
    </recommendedName>
</protein>
<dbReference type="PANTHER" id="PTHR47751">
    <property type="entry name" value="SUPERFAMILY HYDROLASE, PUTATIVE (AFU_ORTHOLOGUE AFUA_2G16580)-RELATED"/>
    <property type="match status" value="1"/>
</dbReference>
<dbReference type="Gene3D" id="3.40.50.1820">
    <property type="entry name" value="alpha/beta hydrolase"/>
    <property type="match status" value="1"/>
</dbReference>
<dbReference type="EMBL" id="LKEA01000049">
    <property type="protein sequence ID" value="ROV92589.1"/>
    <property type="molecule type" value="Genomic_DNA"/>
</dbReference>
<keyword evidence="4" id="KW-1185">Reference proteome</keyword>
<dbReference type="Proteomes" id="UP000283895">
    <property type="component" value="Unassembled WGS sequence"/>
</dbReference>
<dbReference type="ESTHER" id="9pezi-a0a423vnj3">
    <property type="family name" value="Thiohydrolase"/>
</dbReference>
<evidence type="ECO:0000259" key="2">
    <source>
        <dbReference type="Pfam" id="PF12146"/>
    </source>
</evidence>
<name>A0A423VNJ3_9PEZI</name>
<comment type="caution">
    <text evidence="3">The sequence shown here is derived from an EMBL/GenBank/DDBJ whole genome shotgun (WGS) entry which is preliminary data.</text>
</comment>
<dbReference type="InterPro" id="IPR051411">
    <property type="entry name" value="Polyketide_trans_af380"/>
</dbReference>
<gene>
    <name evidence="3" type="ORF">VMCG_08926</name>
</gene>
<organism evidence="3 4">
    <name type="scientific">Cytospora schulzeri</name>
    <dbReference type="NCBI Taxonomy" id="448051"/>
    <lineage>
        <taxon>Eukaryota</taxon>
        <taxon>Fungi</taxon>
        <taxon>Dikarya</taxon>
        <taxon>Ascomycota</taxon>
        <taxon>Pezizomycotina</taxon>
        <taxon>Sordariomycetes</taxon>
        <taxon>Sordariomycetidae</taxon>
        <taxon>Diaporthales</taxon>
        <taxon>Cytosporaceae</taxon>
        <taxon>Cytospora</taxon>
    </lineage>
</organism>
<dbReference type="AlphaFoldDB" id="A0A423VNJ3"/>
<proteinExistence type="inferred from homology"/>
<sequence length="296" mass="32723">MEGREDVGFMTRDGLTLRGWLFPAANRGPAIIMTPGFNMTKEMIVAEVAEYFHAAGFTVLSYDPRSIGSSDGMPRNEVQPTRNIEDYHDALTFLKAHPRVDHKQIAFWGYSYSGTIALCAAALDKRVGAVIAVSPLTIWQFSKWSKVLAKAMKDRESQLAGNQPVYIPMLTEQGESPAGFGTGFKDEDVFSMISRAAEIEPNFVPKTTLSSYYHIAAFQPFALMPFVTPTPTMIVTAGTDVISPVELQKSLIFDVLHEPKQLLLVPNKGHMNILSGKDSTKVLDDQINFLFKIAKA</sequence>
<evidence type="ECO:0000313" key="3">
    <source>
        <dbReference type="EMBL" id="ROV92589.1"/>
    </source>
</evidence>
<evidence type="ECO:0000256" key="1">
    <source>
        <dbReference type="ARBA" id="ARBA00029464"/>
    </source>
</evidence>
<feature type="domain" description="Serine aminopeptidase S33" evidence="2">
    <location>
        <begin position="31"/>
        <end position="271"/>
    </location>
</feature>
<comment type="similarity">
    <text evidence="1">Belongs to the polyketide transferase af380 family.</text>
</comment>
<dbReference type="InterPro" id="IPR029058">
    <property type="entry name" value="AB_hydrolase_fold"/>
</dbReference>